<dbReference type="GO" id="GO:0016301">
    <property type="term" value="F:kinase activity"/>
    <property type="evidence" value="ECO:0007669"/>
    <property type="project" value="UniProtKB-KW"/>
</dbReference>
<sequence>MPKIISLGSINVDRIHHISSDVLEDLTSTHAWFPDCGETVIHDVGSLPSSIPTSPDTVQYGGKGANQAIAATNAGADATLLGAVGSDSEGTDVCDHLSESGVNISNVQLTPMPTGTADIFIDPESDNRIVVRPGANRAIDIDYINAHFERIIAGDCLLIQNEIPPEPVTHLLDRLTVSDDPPIVFFDPAPAGDADQLLKSNAIDYVTPNETEYAALNSALIEYAGVIIRKAGGDDATVEIPNSTDLDVSQIVPDDSDIPDHIHIMTNTENENQTGAKPPDSVQLSITPPTVDTVDTTGAGDVLSGYLAARLPVEKSLLEAINVAIIAGSISTQYTGAQEGIPTLSTIREFRSDTTY</sequence>
<feature type="domain" description="Carbohydrate kinase PfkB" evidence="4">
    <location>
        <begin position="286"/>
        <end position="343"/>
    </location>
</feature>
<dbReference type="GO" id="GO:0006796">
    <property type="term" value="P:phosphate-containing compound metabolic process"/>
    <property type="evidence" value="ECO:0007669"/>
    <property type="project" value="UniProtKB-ARBA"/>
</dbReference>
<reference evidence="5 6" key="1">
    <citation type="journal article" date="2013" name="PLoS ONE">
        <title>Assembly-driven community genomics of a hypersaline microbial ecosystem.</title>
        <authorList>
            <person name="Podell S."/>
            <person name="Ugalde J.A."/>
            <person name="Narasingarao P."/>
            <person name="Banfield J.F."/>
            <person name="Heidelberg K.B."/>
            <person name="Allen E.E."/>
        </authorList>
    </citation>
    <scope>NUCLEOTIDE SEQUENCE [LARGE SCALE GENOMIC DNA]</scope>
    <source>
        <strain evidence="6">J07HQW2</strain>
    </source>
</reference>
<dbReference type="PRINTS" id="PR00990">
    <property type="entry name" value="RIBOKINASE"/>
</dbReference>
<evidence type="ECO:0000313" key="5">
    <source>
        <dbReference type="EMBL" id="ERG96172.1"/>
    </source>
</evidence>
<dbReference type="SUPFAM" id="SSF53613">
    <property type="entry name" value="Ribokinase-like"/>
    <property type="match status" value="1"/>
</dbReference>
<dbReference type="InterPro" id="IPR002139">
    <property type="entry name" value="Ribo/fructo_kinase"/>
</dbReference>
<organism evidence="5 6">
    <name type="scientific">Haloquadratum walsbyi J07HQW2</name>
    <dbReference type="NCBI Taxonomy" id="1238425"/>
    <lineage>
        <taxon>Archaea</taxon>
        <taxon>Methanobacteriati</taxon>
        <taxon>Methanobacteriota</taxon>
        <taxon>Stenosarchaea group</taxon>
        <taxon>Halobacteria</taxon>
        <taxon>Halobacteriales</taxon>
        <taxon>Haloferacaceae</taxon>
        <taxon>Haloquadratum</taxon>
    </lineage>
</organism>
<dbReference type="Gene3D" id="3.40.1190.20">
    <property type="match status" value="2"/>
</dbReference>
<proteinExistence type="inferred from homology"/>
<dbReference type="InterPro" id="IPR029056">
    <property type="entry name" value="Ribokinase-like"/>
</dbReference>
<keyword evidence="2" id="KW-0808">Transferase</keyword>
<dbReference type="Proteomes" id="UP000030710">
    <property type="component" value="Unassembled WGS sequence"/>
</dbReference>
<evidence type="ECO:0000256" key="3">
    <source>
        <dbReference type="ARBA" id="ARBA00022777"/>
    </source>
</evidence>
<dbReference type="PANTHER" id="PTHR10584">
    <property type="entry name" value="SUGAR KINASE"/>
    <property type="match status" value="1"/>
</dbReference>
<feature type="domain" description="Carbohydrate kinase PfkB" evidence="4">
    <location>
        <begin position="57"/>
        <end position="220"/>
    </location>
</feature>
<dbReference type="HOGENOM" id="CLU_027634_2_2_2"/>
<dbReference type="GO" id="GO:0005829">
    <property type="term" value="C:cytosol"/>
    <property type="evidence" value="ECO:0007669"/>
    <property type="project" value="TreeGrafter"/>
</dbReference>
<dbReference type="InterPro" id="IPR011611">
    <property type="entry name" value="PfkB_dom"/>
</dbReference>
<dbReference type="PANTHER" id="PTHR10584:SF166">
    <property type="entry name" value="RIBOKINASE"/>
    <property type="match status" value="1"/>
</dbReference>
<name>U1PQX9_9EURY</name>
<dbReference type="STRING" id="1238425.J07HQW2_02642"/>
<dbReference type="eggNOG" id="arCOG00014">
    <property type="taxonomic scope" value="Archaea"/>
</dbReference>
<evidence type="ECO:0000259" key="4">
    <source>
        <dbReference type="Pfam" id="PF00294"/>
    </source>
</evidence>
<gene>
    <name evidence="5" type="ORF">J07HQW2_02642</name>
</gene>
<comment type="similarity">
    <text evidence="1">Belongs to the carbohydrate kinase PfkB family.</text>
</comment>
<dbReference type="Pfam" id="PF00294">
    <property type="entry name" value="PfkB"/>
    <property type="match status" value="2"/>
</dbReference>
<evidence type="ECO:0000256" key="2">
    <source>
        <dbReference type="ARBA" id="ARBA00022679"/>
    </source>
</evidence>
<dbReference type="AlphaFoldDB" id="U1PQX9"/>
<evidence type="ECO:0000313" key="6">
    <source>
        <dbReference type="Proteomes" id="UP000030710"/>
    </source>
</evidence>
<dbReference type="RefSeq" id="WP_021055640.1">
    <property type="nucleotide sequence ID" value="NZ_KE356561.1"/>
</dbReference>
<keyword evidence="3 5" id="KW-0418">Kinase</keyword>
<evidence type="ECO:0000256" key="1">
    <source>
        <dbReference type="ARBA" id="ARBA00010688"/>
    </source>
</evidence>
<protein>
    <submittedName>
        <fullName evidence="5">Sugar kinase, ribokinase family</fullName>
    </submittedName>
</protein>
<dbReference type="EMBL" id="KE356561">
    <property type="protein sequence ID" value="ERG96172.1"/>
    <property type="molecule type" value="Genomic_DNA"/>
</dbReference>
<accession>U1PQX9</accession>